<dbReference type="NCBIfam" id="NF041373">
    <property type="entry name" value="HGG_STG"/>
    <property type="match status" value="1"/>
</dbReference>
<sequence length="97" mass="10567">MNGDGTTPRISNGRFGPDWPGRRCLAKTRAGYQCQKPALKGKARCQLHGGRAGAPTGARNGNYRTGRYTAEAVQVAREARTRLKELVVLGRRAGIWT</sequence>
<accession>A0ABV7I1R8</accession>
<dbReference type="RefSeq" id="WP_378143308.1">
    <property type="nucleotide sequence ID" value="NZ_CP059896.1"/>
</dbReference>
<proteinExistence type="predicted"/>
<evidence type="ECO:0000313" key="2">
    <source>
        <dbReference type="Proteomes" id="UP001595647"/>
    </source>
</evidence>
<evidence type="ECO:0000313" key="1">
    <source>
        <dbReference type="EMBL" id="MFC3162855.1"/>
    </source>
</evidence>
<comment type="caution">
    <text evidence="1">The sequence shown here is derived from an EMBL/GenBank/DDBJ whole genome shotgun (WGS) entry which is preliminary data.</text>
</comment>
<dbReference type="Proteomes" id="UP001595647">
    <property type="component" value="Unassembled WGS sequence"/>
</dbReference>
<organism evidence="1 2">
    <name type="scientific">Ciceribacter thiooxidans</name>
    <dbReference type="NCBI Taxonomy" id="1969821"/>
    <lineage>
        <taxon>Bacteria</taxon>
        <taxon>Pseudomonadati</taxon>
        <taxon>Pseudomonadota</taxon>
        <taxon>Alphaproteobacteria</taxon>
        <taxon>Hyphomicrobiales</taxon>
        <taxon>Rhizobiaceae</taxon>
        <taxon>Ciceribacter</taxon>
    </lineage>
</organism>
<gene>
    <name evidence="1" type="ORF">ACFOHV_06130</name>
</gene>
<dbReference type="EMBL" id="JBHRTG010000005">
    <property type="protein sequence ID" value="MFC3162855.1"/>
    <property type="molecule type" value="Genomic_DNA"/>
</dbReference>
<keyword evidence="2" id="KW-1185">Reference proteome</keyword>
<name>A0ABV7I1R8_9HYPH</name>
<protein>
    <submittedName>
        <fullName evidence="1">HGGxSTG domain-containing protein</fullName>
    </submittedName>
</protein>
<reference evidence="2" key="1">
    <citation type="journal article" date="2019" name="Int. J. Syst. Evol. Microbiol.">
        <title>The Global Catalogue of Microorganisms (GCM) 10K type strain sequencing project: providing services to taxonomists for standard genome sequencing and annotation.</title>
        <authorList>
            <consortium name="The Broad Institute Genomics Platform"/>
            <consortium name="The Broad Institute Genome Sequencing Center for Infectious Disease"/>
            <person name="Wu L."/>
            <person name="Ma J."/>
        </authorList>
    </citation>
    <scope>NUCLEOTIDE SEQUENCE [LARGE SCALE GENOMIC DNA]</scope>
    <source>
        <strain evidence="2">KCTC 52231</strain>
    </source>
</reference>
<dbReference type="InterPro" id="IPR047675">
    <property type="entry name" value="Putative_zinc-bd"/>
</dbReference>